<dbReference type="Proteomes" id="UP000604046">
    <property type="component" value="Unassembled WGS sequence"/>
</dbReference>
<dbReference type="EMBL" id="CAJNDS010000183">
    <property type="protein sequence ID" value="CAE7023861.1"/>
    <property type="molecule type" value="Genomic_DNA"/>
</dbReference>
<proteinExistence type="predicted"/>
<dbReference type="AlphaFoldDB" id="A0A812I9R5"/>
<comment type="caution">
    <text evidence="1">The sequence shown here is derived from an EMBL/GenBank/DDBJ whole genome shotgun (WGS) entry which is preliminary data.</text>
</comment>
<organism evidence="1 2">
    <name type="scientific">Symbiodinium natans</name>
    <dbReference type="NCBI Taxonomy" id="878477"/>
    <lineage>
        <taxon>Eukaryota</taxon>
        <taxon>Sar</taxon>
        <taxon>Alveolata</taxon>
        <taxon>Dinophyceae</taxon>
        <taxon>Suessiales</taxon>
        <taxon>Symbiodiniaceae</taxon>
        <taxon>Symbiodinium</taxon>
    </lineage>
</organism>
<accession>A0A812I9R5</accession>
<evidence type="ECO:0000313" key="2">
    <source>
        <dbReference type="Proteomes" id="UP000604046"/>
    </source>
</evidence>
<name>A0A812I9R5_9DINO</name>
<sequence>MKPKPQLTPPLSPKTQKARRHQALKKIIPTKPSHHEVLAAIVAGVLQSCYCRRIKLLNPQPDAHKEVQALLHVRALVPAGRARRVGASRVDWRRCLRIQTMDNFLTLREFLFKRKARMVKARDTRELRRTVMRRRQDHPKLKQEGG</sequence>
<reference evidence="1" key="1">
    <citation type="submission" date="2021-02" db="EMBL/GenBank/DDBJ databases">
        <authorList>
            <person name="Dougan E. K."/>
            <person name="Rhodes N."/>
            <person name="Thang M."/>
            <person name="Chan C."/>
        </authorList>
    </citation>
    <scope>NUCLEOTIDE SEQUENCE</scope>
</reference>
<evidence type="ECO:0000313" key="1">
    <source>
        <dbReference type="EMBL" id="CAE7023861.1"/>
    </source>
</evidence>
<gene>
    <name evidence="1" type="ORF">SNAT2548_LOCUS3040</name>
</gene>
<keyword evidence="2" id="KW-1185">Reference proteome</keyword>
<protein>
    <submittedName>
        <fullName evidence="1">Uncharacterized protein</fullName>
    </submittedName>
</protein>